<reference evidence="1 2" key="1">
    <citation type="journal article" date="2018" name="ISME J.">
        <title>Involvement of Burkholderiaceae and sulfurous volatiles in disease-suppressive soils.</title>
        <authorList>
            <person name="Carrion V.J."/>
            <person name="Cordovez V."/>
            <person name="Tyc O."/>
            <person name="Etalo D.W."/>
            <person name="de Bruijn I."/>
            <person name="de Jager V.C."/>
            <person name="Medema M.H."/>
            <person name="Eberl L."/>
            <person name="Raaijmakers J.M."/>
        </authorList>
    </citation>
    <scope>NUCLEOTIDE SEQUENCE [LARGE SCALE GENOMIC DNA]</scope>
    <source>
        <strain evidence="2">mHSR5</strain>
    </source>
</reference>
<protein>
    <submittedName>
        <fullName evidence="1">Uncharacterized protein</fullName>
    </submittedName>
</protein>
<dbReference type="EMBL" id="CP024903">
    <property type="protein sequence ID" value="AXF23490.1"/>
    <property type="molecule type" value="Genomic_DNA"/>
</dbReference>
<evidence type="ECO:0000313" key="1">
    <source>
        <dbReference type="EMBL" id="AXF23490.1"/>
    </source>
</evidence>
<gene>
    <name evidence="1" type="ORF">CUJ89_24050</name>
</gene>
<sequence>MTLKKAITVEQSGAPASIHRIDSVTINFTANSTSVQMSSFYDDAARRANRTPLANSMLSVEGVPKAGKDPKAYVEAALVSPVPEGEDGDATLKQYATNRYAFSGAEIIAD</sequence>
<dbReference type="OrthoDB" id="9103846at2"/>
<organism evidence="1 2">
    <name type="scientific">Burkholderia pyrrocinia</name>
    <name type="common">Pseudomonas pyrrocinia</name>
    <dbReference type="NCBI Taxonomy" id="60550"/>
    <lineage>
        <taxon>Bacteria</taxon>
        <taxon>Pseudomonadati</taxon>
        <taxon>Pseudomonadota</taxon>
        <taxon>Betaproteobacteria</taxon>
        <taxon>Burkholderiales</taxon>
        <taxon>Burkholderiaceae</taxon>
        <taxon>Burkholderia</taxon>
        <taxon>Burkholderia cepacia complex</taxon>
    </lineage>
</organism>
<dbReference type="Proteomes" id="UP000253104">
    <property type="component" value="Chromosome mHSR5_B"/>
</dbReference>
<accession>A0A2Z5N2T3</accession>
<dbReference type="AlphaFoldDB" id="A0A2Z5N2T3"/>
<proteinExistence type="predicted"/>
<name>A0A2Z5N2T3_BURPY</name>
<evidence type="ECO:0000313" key="2">
    <source>
        <dbReference type="Proteomes" id="UP000253104"/>
    </source>
</evidence>
<dbReference type="RefSeq" id="WP_114179898.1">
    <property type="nucleotide sequence ID" value="NZ_CP024903.1"/>
</dbReference>